<keyword evidence="4" id="KW-1185">Reference proteome</keyword>
<dbReference type="KEGG" id="acaf:CA12_19730"/>
<accession>A0A517P929</accession>
<evidence type="ECO:0000313" key="4">
    <source>
        <dbReference type="Proteomes" id="UP000318741"/>
    </source>
</evidence>
<dbReference type="AlphaFoldDB" id="A0A517P929"/>
<gene>
    <name evidence="3" type="ORF">CA12_19730</name>
</gene>
<sequence length="242" mass="25996" precursor="true">MLVAPLLSCALLGFAPPAVAEPGAVAQPGAVLLEDSFDRAEKDDAKEQVGNGWTTNSKARAKGNKQVDLADGALHITMHAEADHGVSVRHDGPTWTDGTLSLRFKLPPKGDLGVDLADMQEKSVHAGHLLIVRVRPSGVELRDHKAGGMELTRRERRQAGQVTAEDKQVMKDAVTQVKMKIAPNEWHTLSMTTAGDRLSVSIDGKPVGELQSPGIAHPTKRTVRLAVNSEAWVDDFKLTAAE</sequence>
<evidence type="ECO:0000259" key="2">
    <source>
        <dbReference type="Pfam" id="PF06439"/>
    </source>
</evidence>
<dbReference type="Proteomes" id="UP000318741">
    <property type="component" value="Chromosome"/>
</dbReference>
<proteinExistence type="predicted"/>
<feature type="chain" id="PRO_5022051536" description="3-keto-alpha-glucoside-1,2-lyase/3-keto-2-hydroxy-glucal hydratase domain-containing protein" evidence="1">
    <location>
        <begin position="21"/>
        <end position="242"/>
    </location>
</feature>
<dbReference type="InterPro" id="IPR010496">
    <property type="entry name" value="AL/BT2_dom"/>
</dbReference>
<dbReference type="EMBL" id="CP036265">
    <property type="protein sequence ID" value="QDT15877.1"/>
    <property type="molecule type" value="Genomic_DNA"/>
</dbReference>
<name>A0A517P929_9PLAN</name>
<keyword evidence="1" id="KW-0732">Signal</keyword>
<organism evidence="3 4">
    <name type="scientific">Alienimonas californiensis</name>
    <dbReference type="NCBI Taxonomy" id="2527989"/>
    <lineage>
        <taxon>Bacteria</taxon>
        <taxon>Pseudomonadati</taxon>
        <taxon>Planctomycetota</taxon>
        <taxon>Planctomycetia</taxon>
        <taxon>Planctomycetales</taxon>
        <taxon>Planctomycetaceae</taxon>
        <taxon>Alienimonas</taxon>
    </lineage>
</organism>
<dbReference type="Pfam" id="PF06439">
    <property type="entry name" value="3keto-disac_hyd"/>
    <property type="match status" value="1"/>
</dbReference>
<dbReference type="GO" id="GO:0016787">
    <property type="term" value="F:hydrolase activity"/>
    <property type="evidence" value="ECO:0007669"/>
    <property type="project" value="InterPro"/>
</dbReference>
<evidence type="ECO:0000313" key="3">
    <source>
        <dbReference type="EMBL" id="QDT15877.1"/>
    </source>
</evidence>
<feature type="domain" description="3-keto-alpha-glucoside-1,2-lyase/3-keto-2-hydroxy-glucal hydratase" evidence="2">
    <location>
        <begin position="51"/>
        <end position="228"/>
    </location>
</feature>
<dbReference type="RefSeq" id="WP_145358771.1">
    <property type="nucleotide sequence ID" value="NZ_CP036265.1"/>
</dbReference>
<evidence type="ECO:0000256" key="1">
    <source>
        <dbReference type="SAM" id="SignalP"/>
    </source>
</evidence>
<dbReference type="Gene3D" id="2.60.120.560">
    <property type="entry name" value="Exo-inulinase, domain 1"/>
    <property type="match status" value="1"/>
</dbReference>
<feature type="signal peptide" evidence="1">
    <location>
        <begin position="1"/>
        <end position="20"/>
    </location>
</feature>
<reference evidence="3 4" key="1">
    <citation type="submission" date="2019-02" db="EMBL/GenBank/DDBJ databases">
        <title>Deep-cultivation of Planctomycetes and their phenomic and genomic characterization uncovers novel biology.</title>
        <authorList>
            <person name="Wiegand S."/>
            <person name="Jogler M."/>
            <person name="Boedeker C."/>
            <person name="Pinto D."/>
            <person name="Vollmers J."/>
            <person name="Rivas-Marin E."/>
            <person name="Kohn T."/>
            <person name="Peeters S.H."/>
            <person name="Heuer A."/>
            <person name="Rast P."/>
            <person name="Oberbeckmann S."/>
            <person name="Bunk B."/>
            <person name="Jeske O."/>
            <person name="Meyerdierks A."/>
            <person name="Storesund J.E."/>
            <person name="Kallscheuer N."/>
            <person name="Luecker S."/>
            <person name="Lage O.M."/>
            <person name="Pohl T."/>
            <person name="Merkel B.J."/>
            <person name="Hornburger P."/>
            <person name="Mueller R.-W."/>
            <person name="Bruemmer F."/>
            <person name="Labrenz M."/>
            <person name="Spormann A.M."/>
            <person name="Op den Camp H."/>
            <person name="Overmann J."/>
            <person name="Amann R."/>
            <person name="Jetten M.S.M."/>
            <person name="Mascher T."/>
            <person name="Medema M.H."/>
            <person name="Devos D.P."/>
            <person name="Kaster A.-K."/>
            <person name="Ovreas L."/>
            <person name="Rohde M."/>
            <person name="Galperin M.Y."/>
            <person name="Jogler C."/>
        </authorList>
    </citation>
    <scope>NUCLEOTIDE SEQUENCE [LARGE SCALE GENOMIC DNA]</scope>
    <source>
        <strain evidence="3 4">CA12</strain>
    </source>
</reference>
<protein>
    <recommendedName>
        <fullName evidence="2">3-keto-alpha-glucoside-1,2-lyase/3-keto-2-hydroxy-glucal hydratase domain-containing protein</fullName>
    </recommendedName>
</protein>
<dbReference type="OrthoDB" id="256709at2"/>